<name>A0A3B1C160_9ZZZZ</name>
<organism evidence="3">
    <name type="scientific">hydrothermal vent metagenome</name>
    <dbReference type="NCBI Taxonomy" id="652676"/>
    <lineage>
        <taxon>unclassified sequences</taxon>
        <taxon>metagenomes</taxon>
        <taxon>ecological metagenomes</taxon>
    </lineage>
</organism>
<gene>
    <name evidence="3" type="ORF">MNBD_NITROSPINAE03-237</name>
</gene>
<reference evidence="3" key="1">
    <citation type="submission" date="2018-06" db="EMBL/GenBank/DDBJ databases">
        <authorList>
            <person name="Zhirakovskaya E."/>
        </authorList>
    </citation>
    <scope>NUCLEOTIDE SEQUENCE</scope>
</reference>
<keyword evidence="1" id="KW-0812">Transmembrane</keyword>
<keyword evidence="1" id="KW-0472">Membrane</keyword>
<proteinExistence type="predicted"/>
<accession>A0A3B1C160</accession>
<dbReference type="EMBL" id="UOGB01000091">
    <property type="protein sequence ID" value="VAX17744.1"/>
    <property type="molecule type" value="Genomic_DNA"/>
</dbReference>
<protein>
    <recommendedName>
        <fullName evidence="2">UPF0547 domain-containing protein</fullName>
    </recommendedName>
</protein>
<keyword evidence="1" id="KW-1133">Transmembrane helix</keyword>
<dbReference type="InterPro" id="IPR018886">
    <property type="entry name" value="UPF0547"/>
</dbReference>
<evidence type="ECO:0000313" key="3">
    <source>
        <dbReference type="EMBL" id="VAX17744.1"/>
    </source>
</evidence>
<evidence type="ECO:0000259" key="2">
    <source>
        <dbReference type="Pfam" id="PF10571"/>
    </source>
</evidence>
<sequence length="93" mass="10099">MALIKCPECSAQVSEQASACPKCGYSFGAMAVKVADEEKDEIQGVVVTDINMTFSSMVSFMIKWALATIPAAIILAGIFFFLTGFFAWLMARM</sequence>
<dbReference type="AlphaFoldDB" id="A0A3B1C160"/>
<dbReference type="Pfam" id="PF10571">
    <property type="entry name" value="UPF0547"/>
    <property type="match status" value="1"/>
</dbReference>
<feature type="transmembrane region" description="Helical" evidence="1">
    <location>
        <begin position="64"/>
        <end position="89"/>
    </location>
</feature>
<evidence type="ECO:0000256" key="1">
    <source>
        <dbReference type="SAM" id="Phobius"/>
    </source>
</evidence>
<feature type="domain" description="UPF0547" evidence="2">
    <location>
        <begin position="5"/>
        <end position="27"/>
    </location>
</feature>